<dbReference type="PANTHER" id="PTHR48464">
    <property type="match status" value="1"/>
</dbReference>
<evidence type="ECO:0000313" key="2">
    <source>
        <dbReference type="Proteomes" id="UP000593577"/>
    </source>
</evidence>
<sequence>MMENFLPHVMLKAKPNLESRIRTLKKDWEIILRYAQRKRQYWLWNPEERSNYNGCKVDVSLDEMDVLATQAQPFNPNKADSKFSKKKKKSSEVSEPISSTSLIDVATLLGDNIRTISLELSRSIASEMLIQKNSEMVIQKKPSKTDSSMVVEKNIRLSFALSARVIRFQVLVLNVLPIAEALHLLQTLHSSCERHIVANILTHNLCEQTHFTARVSTNGKERLRLHENAHYV</sequence>
<dbReference type="PANTHER" id="PTHR48464:SF1">
    <property type="entry name" value="MYB_SANT-LIKE DOMAIN-CONTAINING PROTEIN"/>
    <property type="match status" value="1"/>
</dbReference>
<evidence type="ECO:0000313" key="1">
    <source>
        <dbReference type="EMBL" id="MBA0693125.1"/>
    </source>
</evidence>
<dbReference type="EMBL" id="JABFAA010000009">
    <property type="protein sequence ID" value="MBA0693125.1"/>
    <property type="molecule type" value="Genomic_DNA"/>
</dbReference>
<keyword evidence="2" id="KW-1185">Reference proteome</keyword>
<reference evidence="1 2" key="1">
    <citation type="journal article" date="2019" name="Genome Biol. Evol.">
        <title>Insights into the evolution of the New World diploid cottons (Gossypium, subgenus Houzingenia) based on genome sequencing.</title>
        <authorList>
            <person name="Grover C.E."/>
            <person name="Arick M.A. 2nd"/>
            <person name="Thrash A."/>
            <person name="Conover J.L."/>
            <person name="Sanders W.S."/>
            <person name="Peterson D.G."/>
            <person name="Frelichowski J.E."/>
            <person name="Scheffler J.A."/>
            <person name="Scheffler B.E."/>
            <person name="Wendel J.F."/>
        </authorList>
    </citation>
    <scope>NUCLEOTIDE SEQUENCE [LARGE SCALE GENOMIC DNA]</scope>
    <source>
        <strain evidence="1">185</strain>
        <tissue evidence="1">Leaf</tissue>
    </source>
</reference>
<comment type="caution">
    <text evidence="1">The sequence shown here is derived from an EMBL/GenBank/DDBJ whole genome shotgun (WGS) entry which is preliminary data.</text>
</comment>
<organism evidence="1 2">
    <name type="scientific">Gossypium aridum</name>
    <name type="common">American cotton</name>
    <name type="synonym">Erioxylum aridum</name>
    <dbReference type="NCBI Taxonomy" id="34290"/>
    <lineage>
        <taxon>Eukaryota</taxon>
        <taxon>Viridiplantae</taxon>
        <taxon>Streptophyta</taxon>
        <taxon>Embryophyta</taxon>
        <taxon>Tracheophyta</taxon>
        <taxon>Spermatophyta</taxon>
        <taxon>Magnoliopsida</taxon>
        <taxon>eudicotyledons</taxon>
        <taxon>Gunneridae</taxon>
        <taxon>Pentapetalae</taxon>
        <taxon>rosids</taxon>
        <taxon>malvids</taxon>
        <taxon>Malvales</taxon>
        <taxon>Malvaceae</taxon>
        <taxon>Malvoideae</taxon>
        <taxon>Gossypium</taxon>
    </lineage>
</organism>
<accession>A0A7J8Y0R2</accession>
<dbReference type="AlphaFoldDB" id="A0A7J8Y0R2"/>
<dbReference type="Proteomes" id="UP000593577">
    <property type="component" value="Unassembled WGS sequence"/>
</dbReference>
<proteinExistence type="predicted"/>
<gene>
    <name evidence="1" type="ORF">Goari_010631</name>
</gene>
<name>A0A7J8Y0R2_GOSAI</name>
<protein>
    <submittedName>
        <fullName evidence="1">Uncharacterized protein</fullName>
    </submittedName>
</protein>